<feature type="compositionally biased region" description="Basic and acidic residues" evidence="1">
    <location>
        <begin position="123"/>
        <end position="133"/>
    </location>
</feature>
<feature type="compositionally biased region" description="Polar residues" evidence="1">
    <location>
        <begin position="14"/>
        <end position="32"/>
    </location>
</feature>
<evidence type="ECO:0000313" key="2">
    <source>
        <dbReference type="EMBL" id="XDO02241.1"/>
    </source>
</evidence>
<name>A0AB39J7E0_9VIRU</name>
<reference evidence="2" key="1">
    <citation type="submission" date="2024-03" db="EMBL/GenBank/DDBJ databases">
        <title>Eukaryotic viruses encode the ribosomal protein eL40.</title>
        <authorList>
            <person name="Thomy J."/>
            <person name="Schvarcz C.R."/>
            <person name="McBeain K.A."/>
            <person name="Edwards K.F."/>
            <person name="Steward G.F."/>
        </authorList>
    </citation>
    <scope>NUCLEOTIDE SEQUENCE</scope>
    <source>
        <strain evidence="2">FloV-SA2</strain>
    </source>
</reference>
<proteinExistence type="predicted"/>
<evidence type="ECO:0000256" key="1">
    <source>
        <dbReference type="SAM" id="MobiDB-lite"/>
    </source>
</evidence>
<sequence>MSNNTSLVPEKTEPNSSSKTNDEGSNSSPNTNDDSKVLEKIRILIEEILKKKQQDNGSDVDKQMQALINLQLMTLSKQLFPSEPNVTSNNSEKSKQEDNNITIEQLKDQIEALQNKVNSGNKDNSENNTEQKKNTSNTVKNLKSDLLNGEVLLVLKTGKNIDPMEEEENEQIEDDLKKFGFELHSYPTKNTKRRHKLWRRKFDDLSSVKKALNCENLDIKSRSRLRKIGNTFKKGAKILNPFARGRGGGLGSAIRSRATRKMLK</sequence>
<feature type="region of interest" description="Disordered" evidence="1">
    <location>
        <begin position="118"/>
        <end position="139"/>
    </location>
</feature>
<protein>
    <submittedName>
        <fullName evidence="2">Uncharacterized protein</fullName>
    </submittedName>
</protein>
<accession>A0AB39J7E0</accession>
<feature type="region of interest" description="Disordered" evidence="1">
    <location>
        <begin position="1"/>
        <end position="38"/>
    </location>
</feature>
<dbReference type="EMBL" id="PP542043">
    <property type="protein sequence ID" value="XDO02241.1"/>
    <property type="molecule type" value="Genomic_DNA"/>
</dbReference>
<gene>
    <name evidence="2" type="ORF">FloV-SA2_00423</name>
</gene>
<organism evidence="2">
    <name type="scientific">Florenciella sp. virus SA2</name>
    <dbReference type="NCBI Taxonomy" id="3240092"/>
    <lineage>
        <taxon>Viruses</taxon>
    </lineage>
</organism>